<dbReference type="GO" id="GO:0030687">
    <property type="term" value="C:preribosome, large subunit precursor"/>
    <property type="evidence" value="ECO:0007669"/>
    <property type="project" value="TreeGrafter"/>
</dbReference>
<dbReference type="PANTHER" id="PTHR13182">
    <property type="entry name" value="ZINC FINGER PROTEIN 622"/>
    <property type="match status" value="1"/>
</dbReference>
<dbReference type="Proteomes" id="UP000036947">
    <property type="component" value="Unassembled WGS sequence"/>
</dbReference>
<dbReference type="OrthoDB" id="19329at2759"/>
<dbReference type="GO" id="GO:0042273">
    <property type="term" value="P:ribosomal large subunit biogenesis"/>
    <property type="evidence" value="ECO:0007669"/>
    <property type="project" value="TreeGrafter"/>
</dbReference>
<organism evidence="3 4">
    <name type="scientific">Tolypocladium ophioglossoides (strain CBS 100239)</name>
    <name type="common">Snaketongue truffleclub</name>
    <name type="synonym">Elaphocordyceps ophioglossoides</name>
    <dbReference type="NCBI Taxonomy" id="1163406"/>
    <lineage>
        <taxon>Eukaryota</taxon>
        <taxon>Fungi</taxon>
        <taxon>Dikarya</taxon>
        <taxon>Ascomycota</taxon>
        <taxon>Pezizomycotina</taxon>
        <taxon>Sordariomycetes</taxon>
        <taxon>Hypocreomycetidae</taxon>
        <taxon>Hypocreales</taxon>
        <taxon>Ophiocordycipitaceae</taxon>
        <taxon>Tolypocladium</taxon>
    </lineage>
</organism>
<dbReference type="EMBL" id="LFRF01000046">
    <property type="protein sequence ID" value="KND86885.1"/>
    <property type="molecule type" value="Genomic_DNA"/>
</dbReference>
<comment type="caution">
    <text evidence="3">The sequence shown here is derived from an EMBL/GenBank/DDBJ whole genome shotgun (WGS) entry which is preliminary data.</text>
</comment>
<feature type="compositionally biased region" description="Acidic residues" evidence="1">
    <location>
        <begin position="73"/>
        <end position="93"/>
    </location>
</feature>
<dbReference type="STRING" id="1163406.A0A0L0MZE8"/>
<protein>
    <submittedName>
        <fullName evidence="3">Cytoplasmic 60S subunit biogenesis factor REI1</fullName>
    </submittedName>
</protein>
<evidence type="ECO:0000313" key="4">
    <source>
        <dbReference type="Proteomes" id="UP000036947"/>
    </source>
</evidence>
<accession>A0A0L0MZE8</accession>
<keyword evidence="4" id="KW-1185">Reference proteome</keyword>
<evidence type="ECO:0000256" key="1">
    <source>
        <dbReference type="SAM" id="MobiDB-lite"/>
    </source>
</evidence>
<dbReference type="PANTHER" id="PTHR13182:SF8">
    <property type="entry name" value="CYTOPLASMIC 60S SUBUNIT BIOGENESIS FACTOR ZNF622"/>
    <property type="match status" value="1"/>
</dbReference>
<evidence type="ECO:0000259" key="2">
    <source>
        <dbReference type="Pfam" id="PF12756"/>
    </source>
</evidence>
<sequence length="338" mass="37578">MMPASPFFCRLCDTALASADAWRRHAKTEWHVYKLQCRIASPGTVVLPPSSALLEQSSDARAAVPIESRYDQTDDDGGSQDAEDTDSNADQDEQQAPSFVPDQCLFCGDQCGTFEENVAHMATTHSFTIPYQDCLAVDSETLVWYLHLVIYGYTECILCGTRRSTVEAVQQHMTAKGHCRFDISPDTEEFYEIPASENHELSNLVRHEDTCLRLPSGKLLSHRSQGNAPVIPQTSRQATNQSINTATLNSARPGSGLVRRDEKSSAILAARLSHLSTGDRNSLSHLPSHEVRSVLATRMRQLDRARRIEIVARSKVDRLGNRTLMKHFKNDVPGRLNG</sequence>
<dbReference type="InterPro" id="IPR041661">
    <property type="entry name" value="ZN622/Rei1/Reh1_Znf-C2H2"/>
</dbReference>
<reference evidence="3 4" key="1">
    <citation type="journal article" date="2015" name="BMC Genomics">
        <title>The genome of the truffle-parasite Tolypocladium ophioglossoides and the evolution of antifungal peptaibiotics.</title>
        <authorList>
            <person name="Quandt C.A."/>
            <person name="Bushley K.E."/>
            <person name="Spatafora J.W."/>
        </authorList>
    </citation>
    <scope>NUCLEOTIDE SEQUENCE [LARGE SCALE GENOMIC DNA]</scope>
    <source>
        <strain evidence="3 4">CBS 100239</strain>
    </source>
</reference>
<proteinExistence type="predicted"/>
<dbReference type="AlphaFoldDB" id="A0A0L0MZE8"/>
<evidence type="ECO:0000313" key="3">
    <source>
        <dbReference type="EMBL" id="KND86885.1"/>
    </source>
</evidence>
<feature type="region of interest" description="Disordered" evidence="1">
    <location>
        <begin position="64"/>
        <end position="94"/>
    </location>
</feature>
<dbReference type="InterPro" id="IPR040025">
    <property type="entry name" value="Znf622/Rei1/Reh1"/>
</dbReference>
<gene>
    <name evidence="3" type="ORF">TOPH_08450</name>
</gene>
<feature type="domain" description="ZN622/Rei1/Reh1 zinc finger C2H2-type" evidence="2">
    <location>
        <begin position="103"/>
        <end position="193"/>
    </location>
</feature>
<name>A0A0L0MZE8_TOLOC</name>
<dbReference type="Pfam" id="PF12756">
    <property type="entry name" value="zf-C2H2_2"/>
    <property type="match status" value="1"/>
</dbReference>